<proteinExistence type="predicted"/>
<dbReference type="Proteomes" id="UP000620124">
    <property type="component" value="Unassembled WGS sequence"/>
</dbReference>
<evidence type="ECO:0000313" key="2">
    <source>
        <dbReference type="Proteomes" id="UP000620124"/>
    </source>
</evidence>
<evidence type="ECO:0000313" key="1">
    <source>
        <dbReference type="EMBL" id="KAF7363183.1"/>
    </source>
</evidence>
<dbReference type="OrthoDB" id="3052721at2759"/>
<reference evidence="1" key="1">
    <citation type="submission" date="2020-05" db="EMBL/GenBank/DDBJ databases">
        <title>Mycena genomes resolve the evolution of fungal bioluminescence.</title>
        <authorList>
            <person name="Tsai I.J."/>
        </authorList>
    </citation>
    <scope>NUCLEOTIDE SEQUENCE</scope>
    <source>
        <strain evidence="1">CCC161011</strain>
    </source>
</reference>
<accession>A0A8H6YL43</accession>
<comment type="caution">
    <text evidence="1">The sequence shown here is derived from an EMBL/GenBank/DDBJ whole genome shotgun (WGS) entry which is preliminary data.</text>
</comment>
<name>A0A8H6YL43_9AGAR</name>
<protein>
    <submittedName>
        <fullName evidence="1">Uncharacterized protein</fullName>
    </submittedName>
</protein>
<sequence length="810" mass="90052">MTKKLSGKRKAHIASLSASRWKSKETAKENLLPPVLVPPRATTRAHNYVKSLEATVSIQKEHILALQESNLDYRDQNSALMTELDTATSRVHTLEIENAAITEHLFDVQEQLHDAQDIISAQSDVIKQKNQRINRLVRDKAVLSGRIACKKQELAQAILSAAEAEKVSKAAALHIETLLQSISQLNAAASAQKAAKSELYKDLRATRMRETRAKTAVRKLRKELAAKSRWSGMNRHAYSSQSRSLAMAFVKAGCAQSRIGPLLSRVGKVFGISIRRSMSRRTVGRIITEAGVKVRLQLGHELARAKAICLSSDGTSNRNIKYEARHITYKAPTYDTNPDAPQEAAATRLVEVDHALDHTAQTQYEGWDVANQRIVDTYNNSPLARRDALDGLSYEADDLYRKTVSYAADHASDVRLAAHKVKERKQLVVESDLGRQEITSMSDSEVEQALWDVLQEMHDDPESLDQSSLSPEHRAEALQSLAAHLGSKELESLPDDRQQLLTRMNAVPDAYFKIVRKAGVNHIDLGPLHAKIIDHINKLIGDTDLLLNPLSPSEEATLDGLPFSDQHAMDSAHLWLMKHPLRVPVVEQLLIGLLTSTLPAWKRFSSEFEPGGPIDSLTPAEKLAICIPPTNDANESILGGLRDYSLKRGGTVKHFSAQAAYHRNNTEAFAAAKLGTEEDALYIMRLARVEDASGAMRKFRDELIAFKTRIAEEARQKQAEKEAEAAAELERLRSIAIITDVQQLKALPVKKKGRPNLREQLDVRRDLWKDEILVKTKLKDISKKVDMVAAILAADERRAANNEAIDTSVP</sequence>
<dbReference type="AlphaFoldDB" id="A0A8H6YL43"/>
<keyword evidence="2" id="KW-1185">Reference proteome</keyword>
<dbReference type="EMBL" id="JACAZI010000004">
    <property type="protein sequence ID" value="KAF7363183.1"/>
    <property type="molecule type" value="Genomic_DNA"/>
</dbReference>
<organism evidence="1 2">
    <name type="scientific">Mycena venus</name>
    <dbReference type="NCBI Taxonomy" id="2733690"/>
    <lineage>
        <taxon>Eukaryota</taxon>
        <taxon>Fungi</taxon>
        <taxon>Dikarya</taxon>
        <taxon>Basidiomycota</taxon>
        <taxon>Agaricomycotina</taxon>
        <taxon>Agaricomycetes</taxon>
        <taxon>Agaricomycetidae</taxon>
        <taxon>Agaricales</taxon>
        <taxon>Marasmiineae</taxon>
        <taxon>Mycenaceae</taxon>
        <taxon>Mycena</taxon>
    </lineage>
</organism>
<gene>
    <name evidence="1" type="ORF">MVEN_00670900</name>
</gene>